<dbReference type="EMBL" id="RHHN01000008">
    <property type="protein sequence ID" value="RNB60875.1"/>
    <property type="molecule type" value="Genomic_DNA"/>
</dbReference>
<reference evidence="1 4" key="2">
    <citation type="submission" date="2019-06" db="EMBL/GenBank/DDBJ databases">
        <title>Whole genome shotgun sequence of Brevibacillus agri NBRC 15538.</title>
        <authorList>
            <person name="Hosoyama A."/>
            <person name="Uohara A."/>
            <person name="Ohji S."/>
            <person name="Ichikawa N."/>
        </authorList>
    </citation>
    <scope>NUCLEOTIDE SEQUENCE [LARGE SCALE GENOMIC DNA]</scope>
    <source>
        <strain evidence="1 4">NBRC 15538</strain>
    </source>
</reference>
<dbReference type="EMBL" id="BJOD01000004">
    <property type="protein sequence ID" value="GED24458.1"/>
    <property type="molecule type" value="Genomic_DNA"/>
</dbReference>
<accession>A0A3M8BDB6</accession>
<gene>
    <name evidence="1" type="ORF">BAG01nite_05600</name>
    <name evidence="2" type="ORF">EB820_01730</name>
</gene>
<sequence>MSKHSHMRPFANLITLNELVHLVMAHAFTLQKKWMAKDIYDMTSSMNVFPMSSNQTYVYRIMKNLAQKDILFMESTWSTTERPTLHYTVMEKGLIHFYTGERAVIKAVPAKVKQLRHFLHDLDQKLPASPCPPSPLPENEHEKKIIGVADYYDWLLLRGALDGKSPHSCKDLGDNFGKPVNLSYLYQLHEDLEQTGHISDDWITCKGREKLAALECELKTEVQEALKRVEKLEKTESSVKSWVKAWRQQQAVE</sequence>
<reference evidence="2 3" key="1">
    <citation type="submission" date="2018-10" db="EMBL/GenBank/DDBJ databases">
        <title>Phylogenomics of Brevibacillus.</title>
        <authorList>
            <person name="Dunlap C."/>
        </authorList>
    </citation>
    <scope>NUCLEOTIDE SEQUENCE [LARGE SCALE GENOMIC DNA]</scope>
    <source>
        <strain evidence="2 3">NRRL NRS 1219</strain>
    </source>
</reference>
<evidence type="ECO:0000313" key="4">
    <source>
        <dbReference type="Proteomes" id="UP000317180"/>
    </source>
</evidence>
<proteinExistence type="predicted"/>
<dbReference type="Proteomes" id="UP000276178">
    <property type="component" value="Unassembled WGS sequence"/>
</dbReference>
<keyword evidence="4" id="KW-1185">Reference proteome</keyword>
<dbReference type="OrthoDB" id="2476233at2"/>
<organism evidence="2 3">
    <name type="scientific">Brevibacillus agri</name>
    <dbReference type="NCBI Taxonomy" id="51101"/>
    <lineage>
        <taxon>Bacteria</taxon>
        <taxon>Bacillati</taxon>
        <taxon>Bacillota</taxon>
        <taxon>Bacilli</taxon>
        <taxon>Bacillales</taxon>
        <taxon>Paenibacillaceae</taxon>
        <taxon>Brevibacillus</taxon>
    </lineage>
</organism>
<evidence type="ECO:0000313" key="3">
    <source>
        <dbReference type="Proteomes" id="UP000276178"/>
    </source>
</evidence>
<dbReference type="RefSeq" id="WP_007780869.1">
    <property type="nucleotide sequence ID" value="NZ_BJOD01000004.1"/>
</dbReference>
<name>A0A3M8BDB6_9BACL</name>
<comment type="caution">
    <text evidence="2">The sequence shown here is derived from an EMBL/GenBank/DDBJ whole genome shotgun (WGS) entry which is preliminary data.</text>
</comment>
<evidence type="ECO:0000313" key="2">
    <source>
        <dbReference type="EMBL" id="RNB60875.1"/>
    </source>
</evidence>
<evidence type="ECO:0000313" key="1">
    <source>
        <dbReference type="EMBL" id="GED24458.1"/>
    </source>
</evidence>
<protein>
    <submittedName>
        <fullName evidence="2">Uncharacterized protein</fullName>
    </submittedName>
</protein>
<dbReference type="Proteomes" id="UP000317180">
    <property type="component" value="Unassembled WGS sequence"/>
</dbReference>
<dbReference type="AlphaFoldDB" id="A0A3M8BDB6"/>